<dbReference type="Pfam" id="PF00440">
    <property type="entry name" value="TetR_N"/>
    <property type="match status" value="1"/>
</dbReference>
<evidence type="ECO:0000256" key="4">
    <source>
        <dbReference type="PROSITE-ProRule" id="PRU00335"/>
    </source>
</evidence>
<dbReference type="PRINTS" id="PR00455">
    <property type="entry name" value="HTHTETR"/>
</dbReference>
<proteinExistence type="predicted"/>
<keyword evidence="3" id="KW-0804">Transcription</keyword>
<gene>
    <name evidence="7" type="ORF">FB389_0519</name>
</gene>
<feature type="DNA-binding region" description="H-T-H motif" evidence="4">
    <location>
        <begin position="45"/>
        <end position="64"/>
    </location>
</feature>
<name>A0A542SMS9_9MICO</name>
<comment type="caution">
    <text evidence="7">The sequence shown here is derived from an EMBL/GenBank/DDBJ whole genome shotgun (WGS) entry which is preliminary data.</text>
</comment>
<keyword evidence="2 4" id="KW-0238">DNA-binding</keyword>
<feature type="compositionally biased region" description="Basic and acidic residues" evidence="5">
    <location>
        <begin position="1"/>
        <end position="12"/>
    </location>
</feature>
<sequence length="194" mass="21711">MVTPGRGRDDAQNHGPNPRYDPDRRERIVAACLDVIAERGVDGTSARRVAAQAGVPLGSITYHFESMEVLLHRSFRRFTDIVADRFERRMAAAANPREARAAIEAIISEDVLGNDRDLVLTTELYAVAARNKSFRDLTARWMLRSRVALEKHFDPLTVRVLDATIEGLTLHRALDIEPQPREMVAAALDRVLGD</sequence>
<dbReference type="PANTHER" id="PTHR47506:SF6">
    <property type="entry name" value="HTH-TYPE TRANSCRIPTIONAL REPRESSOR NEMR"/>
    <property type="match status" value="1"/>
</dbReference>
<organism evidence="7 8">
    <name type="scientific">Rarobacter incanus</name>
    <dbReference type="NCBI Taxonomy" id="153494"/>
    <lineage>
        <taxon>Bacteria</taxon>
        <taxon>Bacillati</taxon>
        <taxon>Actinomycetota</taxon>
        <taxon>Actinomycetes</taxon>
        <taxon>Micrococcales</taxon>
        <taxon>Rarobacteraceae</taxon>
        <taxon>Rarobacter</taxon>
    </lineage>
</organism>
<dbReference type="InterPro" id="IPR001647">
    <property type="entry name" value="HTH_TetR"/>
</dbReference>
<evidence type="ECO:0000256" key="1">
    <source>
        <dbReference type="ARBA" id="ARBA00023015"/>
    </source>
</evidence>
<evidence type="ECO:0000256" key="3">
    <source>
        <dbReference type="ARBA" id="ARBA00023163"/>
    </source>
</evidence>
<dbReference type="InterPro" id="IPR009057">
    <property type="entry name" value="Homeodomain-like_sf"/>
</dbReference>
<evidence type="ECO:0000313" key="7">
    <source>
        <dbReference type="EMBL" id="TQK75878.1"/>
    </source>
</evidence>
<evidence type="ECO:0000256" key="5">
    <source>
        <dbReference type="SAM" id="MobiDB-lite"/>
    </source>
</evidence>
<feature type="domain" description="HTH tetR-type" evidence="6">
    <location>
        <begin position="22"/>
        <end position="82"/>
    </location>
</feature>
<dbReference type="EMBL" id="VFNV01000001">
    <property type="protein sequence ID" value="TQK75878.1"/>
    <property type="molecule type" value="Genomic_DNA"/>
</dbReference>
<dbReference type="PANTHER" id="PTHR47506">
    <property type="entry name" value="TRANSCRIPTIONAL REGULATORY PROTEIN"/>
    <property type="match status" value="1"/>
</dbReference>
<accession>A0A542SMS9</accession>
<dbReference type="Proteomes" id="UP000316181">
    <property type="component" value="Unassembled WGS sequence"/>
</dbReference>
<dbReference type="RefSeq" id="WP_142111218.1">
    <property type="nucleotide sequence ID" value="NZ_BAAATB010000008.1"/>
</dbReference>
<evidence type="ECO:0000313" key="8">
    <source>
        <dbReference type="Proteomes" id="UP000316181"/>
    </source>
</evidence>
<dbReference type="Gene3D" id="1.10.357.10">
    <property type="entry name" value="Tetracycline Repressor, domain 2"/>
    <property type="match status" value="1"/>
</dbReference>
<feature type="region of interest" description="Disordered" evidence="5">
    <location>
        <begin position="1"/>
        <end position="23"/>
    </location>
</feature>
<dbReference type="SUPFAM" id="SSF46689">
    <property type="entry name" value="Homeodomain-like"/>
    <property type="match status" value="1"/>
</dbReference>
<protein>
    <submittedName>
        <fullName evidence="7">TetR family transcriptional regulator</fullName>
    </submittedName>
</protein>
<reference evidence="7 8" key="1">
    <citation type="submission" date="2019-06" db="EMBL/GenBank/DDBJ databases">
        <title>Sequencing the genomes of 1000 actinobacteria strains.</title>
        <authorList>
            <person name="Klenk H.-P."/>
        </authorList>
    </citation>
    <scope>NUCLEOTIDE SEQUENCE [LARGE SCALE GENOMIC DNA]</scope>
    <source>
        <strain evidence="7 8">DSM 10596</strain>
    </source>
</reference>
<dbReference type="AlphaFoldDB" id="A0A542SMS9"/>
<keyword evidence="1" id="KW-0805">Transcription regulation</keyword>
<dbReference type="GO" id="GO:0003677">
    <property type="term" value="F:DNA binding"/>
    <property type="evidence" value="ECO:0007669"/>
    <property type="project" value="UniProtKB-UniRule"/>
</dbReference>
<dbReference type="OrthoDB" id="6929199at2"/>
<dbReference type="PROSITE" id="PS50977">
    <property type="entry name" value="HTH_TETR_2"/>
    <property type="match status" value="1"/>
</dbReference>
<evidence type="ECO:0000259" key="6">
    <source>
        <dbReference type="PROSITE" id="PS50977"/>
    </source>
</evidence>
<evidence type="ECO:0000256" key="2">
    <source>
        <dbReference type="ARBA" id="ARBA00023125"/>
    </source>
</evidence>
<keyword evidence="8" id="KW-1185">Reference proteome</keyword>